<keyword evidence="4" id="KW-1185">Reference proteome</keyword>
<dbReference type="Proteomes" id="UP000663877">
    <property type="component" value="Unassembled WGS sequence"/>
</dbReference>
<evidence type="ECO:0000313" key="4">
    <source>
        <dbReference type="Proteomes" id="UP000663832"/>
    </source>
</evidence>
<evidence type="ECO:0000313" key="2">
    <source>
        <dbReference type="EMBL" id="CAF1283026.1"/>
    </source>
</evidence>
<feature type="region of interest" description="Disordered" evidence="1">
    <location>
        <begin position="48"/>
        <end position="115"/>
    </location>
</feature>
<dbReference type="EMBL" id="CAJNOM010000808">
    <property type="protein sequence ID" value="CAF1565587.1"/>
    <property type="molecule type" value="Genomic_DNA"/>
</dbReference>
<name>A0A815C6Q0_9BILA</name>
<organism evidence="2 5">
    <name type="scientific">Adineta steineri</name>
    <dbReference type="NCBI Taxonomy" id="433720"/>
    <lineage>
        <taxon>Eukaryota</taxon>
        <taxon>Metazoa</taxon>
        <taxon>Spiralia</taxon>
        <taxon>Gnathifera</taxon>
        <taxon>Rotifera</taxon>
        <taxon>Eurotatoria</taxon>
        <taxon>Bdelloidea</taxon>
        <taxon>Adinetida</taxon>
        <taxon>Adinetidae</taxon>
        <taxon>Adineta</taxon>
    </lineage>
</organism>
<reference evidence="2" key="1">
    <citation type="submission" date="2021-02" db="EMBL/GenBank/DDBJ databases">
        <authorList>
            <person name="Nowell W R."/>
        </authorList>
    </citation>
    <scope>NUCLEOTIDE SEQUENCE</scope>
</reference>
<evidence type="ECO:0000256" key="1">
    <source>
        <dbReference type="SAM" id="MobiDB-lite"/>
    </source>
</evidence>
<evidence type="ECO:0000313" key="5">
    <source>
        <dbReference type="Proteomes" id="UP000663877"/>
    </source>
</evidence>
<dbReference type="EMBL" id="CAJNOI010000454">
    <property type="protein sequence ID" value="CAF1283026.1"/>
    <property type="molecule type" value="Genomic_DNA"/>
</dbReference>
<comment type="caution">
    <text evidence="2">The sequence shown here is derived from an EMBL/GenBank/DDBJ whole genome shotgun (WGS) entry which is preliminary data.</text>
</comment>
<protein>
    <submittedName>
        <fullName evidence="2">Uncharacterized protein</fullName>
    </submittedName>
</protein>
<feature type="compositionally biased region" description="Low complexity" evidence="1">
    <location>
        <begin position="92"/>
        <end position="101"/>
    </location>
</feature>
<evidence type="ECO:0000313" key="3">
    <source>
        <dbReference type="EMBL" id="CAF1565587.1"/>
    </source>
</evidence>
<sequence length="122" mass="13992">MPQNLSAIWDLLYEYLSSGQQQTLVHDFLTVTVFFLITLQTGLQQHTVVRTQHRGPQQQGPQHESQQGSQQEPQQEPQQGSQHGSQHELQHELQQGLLQQPQPQPHPQHDERQQAGILIVIM</sequence>
<dbReference type="Proteomes" id="UP000663832">
    <property type="component" value="Unassembled WGS sequence"/>
</dbReference>
<feature type="compositionally biased region" description="Low complexity" evidence="1">
    <location>
        <begin position="54"/>
        <end position="84"/>
    </location>
</feature>
<proteinExistence type="predicted"/>
<gene>
    <name evidence="2" type="ORF">BJG266_LOCUS31310</name>
    <name evidence="3" type="ORF">QVE165_LOCUS48317</name>
</gene>
<dbReference type="AlphaFoldDB" id="A0A815C6Q0"/>
<accession>A0A815C6Q0</accession>